<feature type="transmembrane region" description="Helical" evidence="1">
    <location>
        <begin position="426"/>
        <end position="447"/>
    </location>
</feature>
<feature type="transmembrane region" description="Helical" evidence="1">
    <location>
        <begin position="363"/>
        <end position="382"/>
    </location>
</feature>
<feature type="transmembrane region" description="Helical" evidence="1">
    <location>
        <begin position="274"/>
        <end position="292"/>
    </location>
</feature>
<name>D6ZF74_SEGRD</name>
<keyword evidence="4" id="KW-0012">Acyltransferase</keyword>
<dbReference type="eggNOG" id="COG1835">
    <property type="taxonomic scope" value="Bacteria"/>
</dbReference>
<keyword evidence="1" id="KW-1133">Transmembrane helix</keyword>
<gene>
    <name evidence="4" type="ordered locus">Srot_1125</name>
</gene>
<dbReference type="Pfam" id="PF19040">
    <property type="entry name" value="SGNH"/>
    <property type="match status" value="1"/>
</dbReference>
<dbReference type="InterPro" id="IPR043968">
    <property type="entry name" value="SGNH"/>
</dbReference>
<feature type="transmembrane region" description="Helical" evidence="1">
    <location>
        <begin position="388"/>
        <end position="405"/>
    </location>
</feature>
<dbReference type="PANTHER" id="PTHR23028:SF53">
    <property type="entry name" value="ACYL_TRANSF_3 DOMAIN-CONTAINING PROTEIN"/>
    <property type="match status" value="1"/>
</dbReference>
<feature type="transmembrane region" description="Helical" evidence="1">
    <location>
        <begin position="212"/>
        <end position="229"/>
    </location>
</feature>
<evidence type="ECO:0000259" key="2">
    <source>
        <dbReference type="Pfam" id="PF01757"/>
    </source>
</evidence>
<dbReference type="KEGG" id="srt:Srot_1125"/>
<proteinExistence type="predicted"/>
<feature type="domain" description="SGNH" evidence="3">
    <location>
        <begin position="506"/>
        <end position="723"/>
    </location>
</feature>
<evidence type="ECO:0000256" key="1">
    <source>
        <dbReference type="SAM" id="Phobius"/>
    </source>
</evidence>
<evidence type="ECO:0000313" key="4">
    <source>
        <dbReference type="EMBL" id="ADG97598.1"/>
    </source>
</evidence>
<keyword evidence="1" id="KW-0812">Transmembrane</keyword>
<evidence type="ECO:0000313" key="5">
    <source>
        <dbReference type="Proteomes" id="UP000002247"/>
    </source>
</evidence>
<accession>D6ZF74</accession>
<sequence>MTTLCDGGVSEQHDLRAKMQYPLKRYVARIGESGPGNLTFRVPAVRRASRLPSQVGEKLAALRCALDSKLAERPEFRPEIQGLRALAVCLVVLYHVWLGRVSGGVDVFFVLTGFFITGSLLRAARGGSVALHQVWARVVKRLFPAALFVLGAIIAAGILVLPESRWQQSIAEVMASAVYLENWRLAADSADYFAQHNEASVVQHFWSLSIQGQFYVVWPLLVVAMACAAKRLRVSLPLQVLFALTAAFVSSLLWSVRCTAADQRAAYFNSFTRVWEFAFGGLLVFVSAALTLPRWSRIVLGWAAIAALVLCGLVLRVSSQFPGYVALWPTTCAAVIVVAGRSGSRYGADRLLGSRLLRYVGDISYPLYLWHWPVLVFALILWDRQELGLLGGAAVIATSLLLSVLTHRFVERPAQSATGAVARVGFYRFGAVALACVLLAAQCWQLIGARKTTDLAVAARDAEHPGALALESSPEDLSSPGVPVPSMVSLSKDFAGSDKFDCAKSAQRPELDVCVLRSSEHEHPQLRLAVVGDSHVTQFVPALEPIVRERHWELTVIGKGACPFSTASETVAGDASCVRHNAEAVEEVLATRPDAVLTNGTRDARAGPAEQTPQGFVDVWNRLHEAGIRILAVRDNPRFSFSPARCVESRGRNAPTCGAPRASVLKAVPPYFTMPNVPPNVSFLDFSDYICAHDFCPPIVGNVYVYMDDNHLSGTYVSTMSPIMGSMIDAALAEQH</sequence>
<dbReference type="InterPro" id="IPR002656">
    <property type="entry name" value="Acyl_transf_3_dom"/>
</dbReference>
<dbReference type="STRING" id="640132.Srot_1125"/>
<dbReference type="Pfam" id="PF01757">
    <property type="entry name" value="Acyl_transf_3"/>
    <property type="match status" value="1"/>
</dbReference>
<dbReference type="EMBL" id="CP001958">
    <property type="protein sequence ID" value="ADG97598.1"/>
    <property type="molecule type" value="Genomic_DNA"/>
</dbReference>
<feature type="transmembrane region" description="Helical" evidence="1">
    <location>
        <begin position="104"/>
        <end position="121"/>
    </location>
</feature>
<dbReference type="InterPro" id="IPR050879">
    <property type="entry name" value="Acyltransferase_3"/>
</dbReference>
<dbReference type="Proteomes" id="UP000002247">
    <property type="component" value="Chromosome"/>
</dbReference>
<feature type="transmembrane region" description="Helical" evidence="1">
    <location>
        <begin position="142"/>
        <end position="161"/>
    </location>
</feature>
<protein>
    <submittedName>
        <fullName evidence="4">Acyltransferase 3</fullName>
    </submittedName>
</protein>
<keyword evidence="1" id="KW-0472">Membrane</keyword>
<dbReference type="PANTHER" id="PTHR23028">
    <property type="entry name" value="ACETYLTRANSFERASE"/>
    <property type="match status" value="1"/>
</dbReference>
<organism evidence="4 5">
    <name type="scientific">Segniliparus rotundus (strain ATCC BAA-972 / CDC 1076 / CIP 108378 / DSM 44985 / JCM 13578)</name>
    <dbReference type="NCBI Taxonomy" id="640132"/>
    <lineage>
        <taxon>Bacteria</taxon>
        <taxon>Bacillati</taxon>
        <taxon>Actinomycetota</taxon>
        <taxon>Actinomycetes</taxon>
        <taxon>Mycobacteriales</taxon>
        <taxon>Segniliparaceae</taxon>
        <taxon>Segniliparus</taxon>
    </lineage>
</organism>
<feature type="transmembrane region" description="Helical" evidence="1">
    <location>
        <begin position="236"/>
        <end position="254"/>
    </location>
</feature>
<keyword evidence="5" id="KW-1185">Reference proteome</keyword>
<feature type="transmembrane region" description="Helical" evidence="1">
    <location>
        <begin position="82"/>
        <end position="98"/>
    </location>
</feature>
<reference evidence="4 5" key="1">
    <citation type="journal article" date="2010" name="Stand. Genomic Sci.">
        <title>Complete genome sequence of Segniliparus rotundus type strain (CDC 1076).</title>
        <authorList>
            <person name="Sikorski J."/>
            <person name="Lapidus A."/>
            <person name="Copeland A."/>
            <person name="Misra M."/>
            <person name="Glavina Del Rio T."/>
            <person name="Nolan M."/>
            <person name="Lucas S."/>
            <person name="Chen F."/>
            <person name="Tice H."/>
            <person name="Cheng J.F."/>
            <person name="Jando M."/>
            <person name="Schneider S."/>
            <person name="Bruce D."/>
            <person name="Goodwin L."/>
            <person name="Pitluck S."/>
            <person name="Liolios K."/>
            <person name="Mikhailova N."/>
            <person name="Pati A."/>
            <person name="Ivanova N."/>
            <person name="Mavromatis K."/>
            <person name="Chen A."/>
            <person name="Palaniappan K."/>
            <person name="Chertkov O."/>
            <person name="Land M."/>
            <person name="Hauser L."/>
            <person name="Chang Y.J."/>
            <person name="Jeffries C.D."/>
            <person name="Brettin T."/>
            <person name="Detter J.C."/>
            <person name="Han C."/>
            <person name="Rohde M."/>
            <person name="Goker M."/>
            <person name="Bristow J."/>
            <person name="Eisen J.A."/>
            <person name="Markowitz V."/>
            <person name="Hugenholtz P."/>
            <person name="Kyrpides N.C."/>
            <person name="Klenk H.P."/>
        </authorList>
    </citation>
    <scope>NUCLEOTIDE SEQUENCE [LARGE SCALE GENOMIC DNA]</scope>
    <source>
        <strain evidence="5">ATCC BAA-972 / CDC 1076 / CIP 108378 / DSM 44985 / JCM 13578</strain>
    </source>
</reference>
<dbReference type="GO" id="GO:0016747">
    <property type="term" value="F:acyltransferase activity, transferring groups other than amino-acyl groups"/>
    <property type="evidence" value="ECO:0007669"/>
    <property type="project" value="InterPro"/>
</dbReference>
<dbReference type="AlphaFoldDB" id="D6ZF74"/>
<dbReference type="GO" id="GO:0016020">
    <property type="term" value="C:membrane"/>
    <property type="evidence" value="ECO:0007669"/>
    <property type="project" value="TreeGrafter"/>
</dbReference>
<feature type="transmembrane region" description="Helical" evidence="1">
    <location>
        <begin position="299"/>
        <end position="317"/>
    </location>
</feature>
<feature type="transmembrane region" description="Helical" evidence="1">
    <location>
        <begin position="323"/>
        <end position="342"/>
    </location>
</feature>
<keyword evidence="4" id="KW-0808">Transferase</keyword>
<evidence type="ECO:0000259" key="3">
    <source>
        <dbReference type="Pfam" id="PF19040"/>
    </source>
</evidence>
<dbReference type="HOGENOM" id="CLU_005679_10_1_11"/>
<dbReference type="GO" id="GO:0009103">
    <property type="term" value="P:lipopolysaccharide biosynthetic process"/>
    <property type="evidence" value="ECO:0007669"/>
    <property type="project" value="TreeGrafter"/>
</dbReference>
<feature type="domain" description="Acyltransferase 3" evidence="2">
    <location>
        <begin position="79"/>
        <end position="407"/>
    </location>
</feature>